<sequence length="75" mass="8216">MSKILVRSALPVMESSAMERQCAEGIGAEGVSKVPNSQCWVVVRSVSTLRELDAKVSIRIRASRLFRAQLLRGSV</sequence>
<gene>
    <name evidence="1" type="ORF">ENH87_08530</name>
</gene>
<comment type="caution">
    <text evidence="1">The sequence shown here is derived from an EMBL/GenBank/DDBJ whole genome shotgun (WGS) entry which is preliminary data.</text>
</comment>
<proteinExistence type="predicted"/>
<dbReference type="EMBL" id="DRGL01000027">
    <property type="protein sequence ID" value="HEA20952.1"/>
    <property type="molecule type" value="Genomic_DNA"/>
</dbReference>
<organism evidence="1">
    <name type="scientific">Pricia antarctica</name>
    <dbReference type="NCBI Taxonomy" id="641691"/>
    <lineage>
        <taxon>Bacteria</taxon>
        <taxon>Pseudomonadati</taxon>
        <taxon>Bacteroidota</taxon>
        <taxon>Flavobacteriia</taxon>
        <taxon>Flavobacteriales</taxon>
        <taxon>Flavobacteriaceae</taxon>
        <taxon>Pricia</taxon>
    </lineage>
</organism>
<name>A0A831QQ31_9FLAO</name>
<accession>A0A831QQ31</accession>
<evidence type="ECO:0000313" key="1">
    <source>
        <dbReference type="EMBL" id="HEA20952.1"/>
    </source>
</evidence>
<dbReference type="Proteomes" id="UP000886191">
    <property type="component" value="Unassembled WGS sequence"/>
</dbReference>
<dbReference type="AlphaFoldDB" id="A0A831QQ31"/>
<protein>
    <submittedName>
        <fullName evidence="1">Uncharacterized protein</fullName>
    </submittedName>
</protein>
<reference evidence="1" key="1">
    <citation type="journal article" date="2020" name="mSystems">
        <title>Genome- and Community-Level Interaction Insights into Carbon Utilization and Element Cycling Functions of Hydrothermarchaeota in Hydrothermal Sediment.</title>
        <authorList>
            <person name="Zhou Z."/>
            <person name="Liu Y."/>
            <person name="Xu W."/>
            <person name="Pan J."/>
            <person name="Luo Z.H."/>
            <person name="Li M."/>
        </authorList>
    </citation>
    <scope>NUCLEOTIDE SEQUENCE [LARGE SCALE GENOMIC DNA]</scope>
    <source>
        <strain evidence="1">HyVt-345</strain>
    </source>
</reference>